<keyword evidence="1" id="KW-0472">Membrane</keyword>
<organism evidence="2 3">
    <name type="scientific">Actinopolyspora biskrensis</name>
    <dbReference type="NCBI Taxonomy" id="1470178"/>
    <lineage>
        <taxon>Bacteria</taxon>
        <taxon>Bacillati</taxon>
        <taxon>Actinomycetota</taxon>
        <taxon>Actinomycetes</taxon>
        <taxon>Actinopolysporales</taxon>
        <taxon>Actinopolysporaceae</taxon>
        <taxon>Actinopolyspora</taxon>
    </lineage>
</organism>
<accession>A0A852Z292</accession>
<keyword evidence="1" id="KW-0812">Transmembrane</keyword>
<feature type="transmembrane region" description="Helical" evidence="1">
    <location>
        <begin position="32"/>
        <end position="51"/>
    </location>
</feature>
<keyword evidence="3" id="KW-1185">Reference proteome</keyword>
<dbReference type="RefSeq" id="WP_179536231.1">
    <property type="nucleotide sequence ID" value="NZ_JACBYW010000005.1"/>
</dbReference>
<protein>
    <recommendedName>
        <fullName evidence="4">PH domain-containing protein</fullName>
    </recommendedName>
</protein>
<keyword evidence="1" id="KW-1133">Transmembrane helix</keyword>
<evidence type="ECO:0000313" key="3">
    <source>
        <dbReference type="Proteomes" id="UP000548304"/>
    </source>
</evidence>
<sequence>MTLPQPPQAGPPNPNTAQPVVYDVGRRLRRNVLVGGVVLGPFGVLLLIGAFRGGVGGGTGARVLTVLFGGVLLGAALLVLLFWPVFSRPQQLFLEPSGVRWHDPRGKPFAVRWEELATVEISRKWVTRSFGRPAAVVRIDLFPADGDFRPRHPEMEHLWEREKVRGGYRLPVGADKNAAPLLDEAVRRFHPRVHGGIREAGKTHLI</sequence>
<dbReference type="AlphaFoldDB" id="A0A852Z292"/>
<name>A0A852Z292_9ACTN</name>
<evidence type="ECO:0000313" key="2">
    <source>
        <dbReference type="EMBL" id="NYH79879.1"/>
    </source>
</evidence>
<dbReference type="EMBL" id="JACBYW010000005">
    <property type="protein sequence ID" value="NYH79879.1"/>
    <property type="molecule type" value="Genomic_DNA"/>
</dbReference>
<dbReference type="Proteomes" id="UP000548304">
    <property type="component" value="Unassembled WGS sequence"/>
</dbReference>
<reference evidence="2 3" key="1">
    <citation type="submission" date="2020-07" db="EMBL/GenBank/DDBJ databases">
        <title>Genomic Encyclopedia of Type Strains, Phase III (KMG-III): the genomes of soil and plant-associated and newly described type strains.</title>
        <authorList>
            <person name="Whitman W."/>
        </authorList>
    </citation>
    <scope>NUCLEOTIDE SEQUENCE [LARGE SCALE GENOMIC DNA]</scope>
    <source>
        <strain evidence="2 3">CECT 8576</strain>
    </source>
</reference>
<feature type="transmembrane region" description="Helical" evidence="1">
    <location>
        <begin position="63"/>
        <end position="86"/>
    </location>
</feature>
<comment type="caution">
    <text evidence="2">The sequence shown here is derived from an EMBL/GenBank/DDBJ whole genome shotgun (WGS) entry which is preliminary data.</text>
</comment>
<gene>
    <name evidence="2" type="ORF">FHR84_003217</name>
</gene>
<evidence type="ECO:0000256" key="1">
    <source>
        <dbReference type="SAM" id="Phobius"/>
    </source>
</evidence>
<proteinExistence type="predicted"/>
<evidence type="ECO:0008006" key="4">
    <source>
        <dbReference type="Google" id="ProtNLM"/>
    </source>
</evidence>